<evidence type="ECO:0000256" key="4">
    <source>
        <dbReference type="ARBA" id="ARBA00022737"/>
    </source>
</evidence>
<feature type="compositionally biased region" description="Polar residues" evidence="7">
    <location>
        <begin position="106"/>
        <end position="118"/>
    </location>
</feature>
<feature type="region of interest" description="Disordered" evidence="7">
    <location>
        <begin position="1"/>
        <end position="254"/>
    </location>
</feature>
<dbReference type="InterPro" id="IPR051860">
    <property type="entry name" value="Plasmodium_CSP_Invasion"/>
</dbReference>
<feature type="compositionally biased region" description="Polar residues" evidence="7">
    <location>
        <begin position="146"/>
        <end position="194"/>
    </location>
</feature>
<evidence type="ECO:0000256" key="7">
    <source>
        <dbReference type="SAM" id="MobiDB-lite"/>
    </source>
</evidence>
<sequence>MPSMHPSVSIWPTSMPSENPSISAQPSISTEPPSEYPSVSIWPTSQPSSAPSSVPSGQPSAIPSTQPSNSPSTEPSNQPSAIPSGIPSSIPSAQPSNQPSAIPSRMPSSIPSAQPSNQPSAIPSRMPSSIPSSQPSNQPSAEPSRMPSSIPSAQPSRQPSAIPSAQPSNQPSAEPSRMPSSIPSKQPSGQPSAIPSTQPSNSPSEQPSGQPSSIPSTQPSSIPSTMPSTQPSSMPSTMPSAQPSESPSANPSQGCENMRTDCGWGIFNPWTCRCDCPVGICLDNNQQCYTPCTETINTNPFAGCSPGWDCPWFPDTTAGYCKSELHQPNNFEIYRTAKECCDEHFGGSTACMDNAKTVGKGHAPFPWPIHFPGTPEYRGFRPYKAENHWGTEAGNGLAWFPDLLNKRNCVWGNNYENWMSEDGFDDWYLFGSSENCCEKWYPGKSDCPDTERAVNPEAEDEPWHSAPYSARNYFFPDFEKNSCGFGRDYPAWMGINGYEKTYLFTSGDGDVCCQTFFANSGSACPYENELQNDYYWTSYFDDQDNAAAMPTVYNHTYYPDINLGTCINGTDYPDWMRSDVDFERMYLFKSAEGCCNQWFNSGLSSCMTSIVQGLYDYVPCPENRPDCDETPSITDIDAHRLQQWYPALKGGNCRNDQDMPSWMLKDDYAPFYLYNTYEQCCAAHLAACEAAAHLKLDSVSLLQFDLNVSETRMRNLGTTVPWPWPYRGQAEIGSAKKKSSNTDTVSRSLPFPLIALAISHQ</sequence>
<feature type="compositionally biased region" description="Polar residues" evidence="7">
    <location>
        <begin position="62"/>
        <end position="77"/>
    </location>
</feature>
<dbReference type="PANTHER" id="PTHR44826:SF3">
    <property type="entry name" value="SPORE COAT PROTEIN SP85"/>
    <property type="match status" value="1"/>
</dbReference>
<protein>
    <recommendedName>
        <fullName evidence="2">Circumsporozoite protein</fullName>
    </recommendedName>
</protein>
<feature type="compositionally biased region" description="Low complexity" evidence="7">
    <location>
        <begin position="195"/>
        <end position="244"/>
    </location>
</feature>
<evidence type="ECO:0000256" key="6">
    <source>
        <dbReference type="ARBA" id="ARBA00045806"/>
    </source>
</evidence>
<comment type="function">
    <text evidence="5">In the vertebrate host, binds to highly sulfated heparan sulfate proteoglycans (HSPGs) on the surface of host hepatocytes and is required for sporozoite invasion of the host hepatocytes.</text>
</comment>
<comment type="similarity">
    <text evidence="1">Belongs to the plasmodium circumsporozoite protein family.</text>
</comment>
<keyword evidence="3" id="KW-0748">Sporozoite</keyword>
<dbReference type="PANTHER" id="PTHR44826">
    <property type="entry name" value="SPORE COAT PROTEIN SP85"/>
    <property type="match status" value="1"/>
</dbReference>
<comment type="caution">
    <text evidence="8">The sequence shown here is derived from an EMBL/GenBank/DDBJ whole genome shotgun (WGS) entry which is preliminary data.</text>
</comment>
<evidence type="ECO:0000256" key="5">
    <source>
        <dbReference type="ARBA" id="ARBA00033726"/>
    </source>
</evidence>
<gene>
    <name evidence="8" type="ORF">THAOC_19370</name>
</gene>
<evidence type="ECO:0000313" key="8">
    <source>
        <dbReference type="EMBL" id="EJK60299.1"/>
    </source>
</evidence>
<feature type="compositionally biased region" description="Low complexity" evidence="7">
    <location>
        <begin position="43"/>
        <end position="61"/>
    </location>
</feature>
<keyword evidence="4" id="KW-0677">Repeat</keyword>
<evidence type="ECO:0000256" key="2">
    <source>
        <dbReference type="ARBA" id="ARBA00021911"/>
    </source>
</evidence>
<organism evidence="8 9">
    <name type="scientific">Thalassiosira oceanica</name>
    <name type="common">Marine diatom</name>
    <dbReference type="NCBI Taxonomy" id="159749"/>
    <lineage>
        <taxon>Eukaryota</taxon>
        <taxon>Sar</taxon>
        <taxon>Stramenopiles</taxon>
        <taxon>Ochrophyta</taxon>
        <taxon>Bacillariophyta</taxon>
        <taxon>Coscinodiscophyceae</taxon>
        <taxon>Thalassiosirophycidae</taxon>
        <taxon>Thalassiosirales</taxon>
        <taxon>Thalassiosiraceae</taxon>
        <taxon>Thalassiosira</taxon>
    </lineage>
</organism>
<dbReference type="Proteomes" id="UP000266841">
    <property type="component" value="Unassembled WGS sequence"/>
</dbReference>
<name>K0S5Y7_THAOC</name>
<dbReference type="EMBL" id="AGNL01021267">
    <property type="protein sequence ID" value="EJK60299.1"/>
    <property type="molecule type" value="Genomic_DNA"/>
</dbReference>
<evidence type="ECO:0000256" key="3">
    <source>
        <dbReference type="ARBA" id="ARBA00022522"/>
    </source>
</evidence>
<feature type="compositionally biased region" description="Low complexity" evidence="7">
    <location>
        <begin position="78"/>
        <end position="104"/>
    </location>
</feature>
<keyword evidence="9" id="KW-1185">Reference proteome</keyword>
<proteinExistence type="inferred from homology"/>
<feature type="compositionally biased region" description="Polar residues" evidence="7">
    <location>
        <begin position="245"/>
        <end position="254"/>
    </location>
</feature>
<reference evidence="8 9" key="1">
    <citation type="journal article" date="2012" name="Genome Biol.">
        <title>Genome and low-iron response of an oceanic diatom adapted to chronic iron limitation.</title>
        <authorList>
            <person name="Lommer M."/>
            <person name="Specht M."/>
            <person name="Roy A.S."/>
            <person name="Kraemer L."/>
            <person name="Andreson R."/>
            <person name="Gutowska M.A."/>
            <person name="Wolf J."/>
            <person name="Bergner S.V."/>
            <person name="Schilhabel M.B."/>
            <person name="Klostermeier U.C."/>
            <person name="Beiko R.G."/>
            <person name="Rosenstiel P."/>
            <person name="Hippler M."/>
            <person name="Laroche J."/>
        </authorList>
    </citation>
    <scope>NUCLEOTIDE SEQUENCE [LARGE SCALE GENOMIC DNA]</scope>
    <source>
        <strain evidence="8 9">CCMP1005</strain>
    </source>
</reference>
<feature type="compositionally biased region" description="Polar residues" evidence="7">
    <location>
        <begin position="10"/>
        <end position="32"/>
    </location>
</feature>
<evidence type="ECO:0000313" key="9">
    <source>
        <dbReference type="Proteomes" id="UP000266841"/>
    </source>
</evidence>
<dbReference type="AlphaFoldDB" id="K0S5Y7"/>
<dbReference type="OrthoDB" id="49436at2759"/>
<comment type="function">
    <text evidence="6">Essential sporozoite protein. In the mosquito vector, required for sporozoite development in the oocyst, migration through the vector hemolymph and entry into the vector salivary glands. In the vertebrate host, required for sporozoite migration through the host dermis and infection of host hepatocytes. Binds to highly sulfated heparan sulfate proteoglycans (HSPGs) on the surface of host hepatocytes.</text>
</comment>
<evidence type="ECO:0000256" key="1">
    <source>
        <dbReference type="ARBA" id="ARBA00006241"/>
    </source>
</evidence>
<feature type="compositionally biased region" description="Low complexity" evidence="7">
    <location>
        <begin position="119"/>
        <end position="144"/>
    </location>
</feature>
<accession>K0S5Y7</accession>
<dbReference type="OMA" id="ACKHART"/>
<dbReference type="eggNOG" id="ENOG502SEMG">
    <property type="taxonomic scope" value="Eukaryota"/>
</dbReference>